<name>A0A5C0UER4_9PROT</name>
<reference evidence="1 2" key="1">
    <citation type="submission" date="2019-08" db="EMBL/GenBank/DDBJ databases">
        <title>Highly reduced genomes of protist endosymbionts show evolutionary convergence.</title>
        <authorList>
            <person name="George E."/>
            <person name="Husnik F."/>
            <person name="Tashyreva D."/>
            <person name="Prokopchuk G."/>
            <person name="Horak A."/>
            <person name="Kwong W.K."/>
            <person name="Lukes J."/>
            <person name="Keeling P.J."/>
        </authorList>
    </citation>
    <scope>NUCLEOTIDE SEQUENCE [LARGE SCALE GENOMIC DNA]</scope>
    <source>
        <strain evidence="1">1605</strain>
    </source>
</reference>
<evidence type="ECO:0000313" key="1">
    <source>
        <dbReference type="EMBL" id="QEK38259.1"/>
    </source>
</evidence>
<dbReference type="KEGG" id="cip:FZC35_02710"/>
<evidence type="ECO:0000313" key="2">
    <source>
        <dbReference type="Proteomes" id="UP000325155"/>
    </source>
</evidence>
<dbReference type="Proteomes" id="UP000325155">
    <property type="component" value="Chromosome"/>
</dbReference>
<organism evidence="1 2">
    <name type="scientific">Candidatus Cytomitobacter indipagum</name>
    <dbReference type="NCBI Taxonomy" id="2601575"/>
    <lineage>
        <taxon>Bacteria</taxon>
        <taxon>Pseudomonadati</taxon>
        <taxon>Pseudomonadota</taxon>
        <taxon>Alphaproteobacteria</taxon>
        <taxon>Holosporales</taxon>
        <taxon>Holosporaceae</taxon>
        <taxon>Candidatus Cytomitobacter</taxon>
    </lineage>
</organism>
<sequence>MKRIYACSIIVNMILGLATFKAYVKYYNLKCQSVNYRTSSRQIKHNQMCVLQSQPEWYHFGPISAKAMYTWFYNEDIKCKITGKIENNEYITYNISLKSSNHKNMANAIENVPFGNFLVYTIIHEGDYITSNGSITFSKLIRDQNFKERNDIDLKLNAIIKSNETWQIRLNEDWINSNQKNPWDIDIVDVQHDRIKVQWKILGKINKETIKLNQKIELRYEYDA</sequence>
<dbReference type="RefSeq" id="WP_148981106.1">
    <property type="nucleotide sequence ID" value="NZ_CP043315.1"/>
</dbReference>
<dbReference type="AlphaFoldDB" id="A0A5C0UER4"/>
<dbReference type="EMBL" id="CP043315">
    <property type="protein sequence ID" value="QEK38259.1"/>
    <property type="molecule type" value="Genomic_DNA"/>
</dbReference>
<accession>A0A5C0UER4</accession>
<keyword evidence="2" id="KW-1185">Reference proteome</keyword>
<proteinExistence type="predicted"/>
<gene>
    <name evidence="1" type="ORF">FZC35_02710</name>
</gene>
<dbReference type="OrthoDB" id="9848992at2"/>
<protein>
    <submittedName>
        <fullName evidence="1">Uncharacterized protein</fullName>
    </submittedName>
</protein>